<organism evidence="1 2">
    <name type="scientific">Zarea fungicola</name>
    <dbReference type="NCBI Taxonomy" id="93591"/>
    <lineage>
        <taxon>Eukaryota</taxon>
        <taxon>Fungi</taxon>
        <taxon>Dikarya</taxon>
        <taxon>Ascomycota</taxon>
        <taxon>Pezizomycotina</taxon>
        <taxon>Sordariomycetes</taxon>
        <taxon>Hypocreomycetidae</taxon>
        <taxon>Hypocreales</taxon>
        <taxon>Cordycipitaceae</taxon>
        <taxon>Zarea</taxon>
    </lineage>
</organism>
<dbReference type="EMBL" id="JANJQO010002572">
    <property type="protein sequence ID" value="KAJ2966593.1"/>
    <property type="molecule type" value="Genomic_DNA"/>
</dbReference>
<reference evidence="1" key="1">
    <citation type="submission" date="2022-08" db="EMBL/GenBank/DDBJ databases">
        <title>Genome Sequence of Lecanicillium fungicola.</title>
        <authorList>
            <person name="Buettner E."/>
        </authorList>
    </citation>
    <scope>NUCLEOTIDE SEQUENCE</scope>
    <source>
        <strain evidence="1">Babe33</strain>
    </source>
</reference>
<sequence length="645" mass="72616">MATEEKVPYTEFACIGTGFSGIGLGATLKRWHNITDLVLFERESQLGGTWHINQYPGCSCDVPAPLYSFSFAPNGNWTQLFNHQHEILDYLQKVCEKYDLISKMRFNSTVERCEWSEARQRWRMTIRDNKAGTVFYHECKFLYSGVGQLIEPRIPEFPGADTFKGEMFHAQKWKREVSLKDKRIVVVGNGCTADQIVPAIVKDAKSVTQIARSKHWIVKPPTVIAFPLLRFLFRKVPGFLQFIRLAVWLLLEDSWRAFYLTKYAAGLRKSAEAHATRYVKKLAPKKYHDLLIPDFPIGCKRRIFNPGYLEALNNDKITLTDAAILELVPEGIRTKDGIIEADIIALATGYTTNSFLPRIEVVGRGGQTAEEHWKKSEGAGAYNTVLLSGFPNFFMILGPNTLTGHTSTVFAVENAINYSLRIIKPIMDGEAVSVDCFPEAEARHTKEIQDGLQKTVWANGNCNNWYSRGADGKPGYNASTYPFTQLYFWYKSFFPIYDDLAYTPSGNPRRKNKSNGAGRVIKFAALALAMFLSAKAVRDIREDGFKNAFQGYAIQAFVKFHMLRMRIQQAITASWTRLSRTQNLRGFARAGDEKNNAAQLAANIFLVDIVRIIHLAPVACLPVNLQASSLGSLLGPESRLLGQDV</sequence>
<name>A0ACC1MJ71_9HYPO</name>
<accession>A0ACC1MJ71</accession>
<evidence type="ECO:0000313" key="2">
    <source>
        <dbReference type="Proteomes" id="UP001143910"/>
    </source>
</evidence>
<gene>
    <name evidence="1" type="ORF">NQ176_g10076</name>
</gene>
<keyword evidence="2" id="KW-1185">Reference proteome</keyword>
<evidence type="ECO:0000313" key="1">
    <source>
        <dbReference type="EMBL" id="KAJ2966593.1"/>
    </source>
</evidence>
<protein>
    <submittedName>
        <fullName evidence="1">Uncharacterized protein</fullName>
    </submittedName>
</protein>
<proteinExistence type="predicted"/>
<dbReference type="Proteomes" id="UP001143910">
    <property type="component" value="Unassembled WGS sequence"/>
</dbReference>
<comment type="caution">
    <text evidence="1">The sequence shown here is derived from an EMBL/GenBank/DDBJ whole genome shotgun (WGS) entry which is preliminary data.</text>
</comment>